<keyword evidence="4" id="KW-1185">Reference proteome</keyword>
<dbReference type="SMART" id="SM00448">
    <property type="entry name" value="REC"/>
    <property type="match status" value="1"/>
</dbReference>
<dbReference type="PROSITE" id="PS50110">
    <property type="entry name" value="RESPONSE_REGULATORY"/>
    <property type="match status" value="1"/>
</dbReference>
<dbReference type="Pfam" id="PF00072">
    <property type="entry name" value="Response_reg"/>
    <property type="match status" value="1"/>
</dbReference>
<dbReference type="Proteomes" id="UP000223071">
    <property type="component" value="Unassembled WGS sequence"/>
</dbReference>
<sequence length="419" mass="45925">MVAGVQTVEETTTMARVPQLLVVDPDRESSAELAKTLQMLGFGILGTAGYGVEAFTLCFQMRPDLVLMRIEEPLVRPVQTLSRINDGLPDLPIIVFSTEANIRLMRQSMVGGASDYLVEPLDPEELESSIMKVLEKKEREMMRRRGELADPVAQGTIITVFGAKGGIGKTTIASNLAVALATEAHQTVALVDMDTRFGDVAITMDIPVERSIADLARNLDNVDRNTLREYLVEHESGVRILPAPTRPADWRNLTSAHIRDVVDVLSQTHDFVILDTPGTFNEIVAAAIEVGTMILLITTLDMASIKDTVLALEMLHERFGNDDERIKVVLNRAGVDTGVREKDVERTLDTALWWKIPQDNEVVKAAQLGRPIVLSRPNSRVAVEIREIARALAGIRARSKAKKSGGLGSLFGGLFKKSA</sequence>
<dbReference type="Gene3D" id="3.40.50.300">
    <property type="entry name" value="P-loop containing nucleotide triphosphate hydrolases"/>
    <property type="match status" value="1"/>
</dbReference>
<evidence type="ECO:0000313" key="3">
    <source>
        <dbReference type="EMBL" id="PFG74343.1"/>
    </source>
</evidence>
<comment type="caution">
    <text evidence="3">The sequence shown here is derived from an EMBL/GenBank/DDBJ whole genome shotgun (WGS) entry which is preliminary data.</text>
</comment>
<accession>A0A2A9HG82</accession>
<dbReference type="EMBL" id="PDJQ01000001">
    <property type="protein sequence ID" value="PFG74343.1"/>
    <property type="molecule type" value="Genomic_DNA"/>
</dbReference>
<dbReference type="Gene3D" id="3.40.50.2300">
    <property type="match status" value="1"/>
</dbReference>
<comment type="caution">
    <text evidence="1">Lacks conserved residue(s) required for the propagation of feature annotation.</text>
</comment>
<dbReference type="GO" id="GO:0005524">
    <property type="term" value="F:ATP binding"/>
    <property type="evidence" value="ECO:0007669"/>
    <property type="project" value="UniProtKB-KW"/>
</dbReference>
<dbReference type="GO" id="GO:0051782">
    <property type="term" value="P:negative regulation of cell division"/>
    <property type="evidence" value="ECO:0007669"/>
    <property type="project" value="TreeGrafter"/>
</dbReference>
<dbReference type="InterPro" id="IPR050625">
    <property type="entry name" value="ParA/MinD_ATPase"/>
</dbReference>
<evidence type="ECO:0000259" key="2">
    <source>
        <dbReference type="PROSITE" id="PS50110"/>
    </source>
</evidence>
<name>A0A2A9HG82_TEPT2</name>
<dbReference type="InterPro" id="IPR002586">
    <property type="entry name" value="CobQ/CobB/MinD/ParA_Nub-bd_dom"/>
</dbReference>
<dbReference type="CDD" id="cd00156">
    <property type="entry name" value="REC"/>
    <property type="match status" value="1"/>
</dbReference>
<dbReference type="InterPro" id="IPR011006">
    <property type="entry name" value="CheY-like_superfamily"/>
</dbReference>
<dbReference type="Pfam" id="PF01656">
    <property type="entry name" value="CbiA"/>
    <property type="match status" value="1"/>
</dbReference>
<evidence type="ECO:0000256" key="1">
    <source>
        <dbReference type="PROSITE-ProRule" id="PRU00169"/>
    </source>
</evidence>
<dbReference type="PANTHER" id="PTHR43384:SF13">
    <property type="entry name" value="SLR0110 PROTEIN"/>
    <property type="match status" value="1"/>
</dbReference>
<dbReference type="InterPro" id="IPR001789">
    <property type="entry name" value="Sig_transdc_resp-reg_receiver"/>
</dbReference>
<proteinExistence type="predicted"/>
<dbReference type="InterPro" id="IPR027417">
    <property type="entry name" value="P-loop_NTPase"/>
</dbReference>
<evidence type="ECO:0000313" key="4">
    <source>
        <dbReference type="Proteomes" id="UP000223071"/>
    </source>
</evidence>
<dbReference type="SUPFAM" id="SSF52172">
    <property type="entry name" value="CheY-like"/>
    <property type="match status" value="1"/>
</dbReference>
<dbReference type="AlphaFoldDB" id="A0A2A9HG82"/>
<dbReference type="PANTHER" id="PTHR43384">
    <property type="entry name" value="SEPTUM SITE-DETERMINING PROTEIN MIND HOMOLOG, CHLOROPLASTIC-RELATED"/>
    <property type="match status" value="1"/>
</dbReference>
<dbReference type="GO" id="GO:0009898">
    <property type="term" value="C:cytoplasmic side of plasma membrane"/>
    <property type="evidence" value="ECO:0007669"/>
    <property type="project" value="TreeGrafter"/>
</dbReference>
<feature type="domain" description="Response regulatory" evidence="2">
    <location>
        <begin position="19"/>
        <end position="134"/>
    </location>
</feature>
<dbReference type="GO" id="GO:0016887">
    <property type="term" value="F:ATP hydrolysis activity"/>
    <property type="evidence" value="ECO:0007669"/>
    <property type="project" value="TreeGrafter"/>
</dbReference>
<dbReference type="GO" id="GO:0000160">
    <property type="term" value="P:phosphorelay signal transduction system"/>
    <property type="evidence" value="ECO:0007669"/>
    <property type="project" value="InterPro"/>
</dbReference>
<protein>
    <submittedName>
        <fullName evidence="3">Pilus assembly protein CpaE</fullName>
    </submittedName>
</protein>
<reference evidence="3 4" key="1">
    <citation type="submission" date="2017-09" db="EMBL/GenBank/DDBJ databases">
        <title>Sequencing the genomes of two abundant thermophiles in Great Basin hot springs: Thermocrinis jamiesonii and novel Chloroflexi Thermoflexus hugenholtzii.</title>
        <authorList>
            <person name="Hedlund B."/>
        </authorList>
    </citation>
    <scope>NUCLEOTIDE SEQUENCE [LARGE SCALE GENOMIC DNA]</scope>
    <source>
        <strain evidence="3 4">G233</strain>
    </source>
</reference>
<dbReference type="SUPFAM" id="SSF52540">
    <property type="entry name" value="P-loop containing nucleoside triphosphate hydrolases"/>
    <property type="match status" value="1"/>
</dbReference>
<organism evidence="3 4">
    <name type="scientific">Tepidiforma thermophila (strain KCTC 52669 / CGMCC 1.13589 / G233)</name>
    <dbReference type="NCBI Taxonomy" id="2761530"/>
    <lineage>
        <taxon>Bacteria</taxon>
        <taxon>Bacillati</taxon>
        <taxon>Chloroflexota</taxon>
        <taxon>Tepidiformia</taxon>
        <taxon>Tepidiformales</taxon>
        <taxon>Tepidiformaceae</taxon>
        <taxon>Tepidiforma</taxon>
    </lineage>
</organism>
<dbReference type="GO" id="GO:0005829">
    <property type="term" value="C:cytosol"/>
    <property type="evidence" value="ECO:0007669"/>
    <property type="project" value="TreeGrafter"/>
</dbReference>
<gene>
    <name evidence="3" type="ORF">A9A59_1562</name>
</gene>